<reference evidence="3" key="1">
    <citation type="submission" date="2018-06" db="EMBL/GenBank/DDBJ databases">
        <title>Genome assembly of Danube salmon.</title>
        <authorList>
            <person name="Macqueen D.J."/>
            <person name="Gundappa M.K."/>
        </authorList>
    </citation>
    <scope>NUCLEOTIDE SEQUENCE [LARGE SCALE GENOMIC DNA]</scope>
</reference>
<evidence type="ECO:0008006" key="4">
    <source>
        <dbReference type="Google" id="ProtNLM"/>
    </source>
</evidence>
<evidence type="ECO:0000313" key="2">
    <source>
        <dbReference type="Ensembl" id="ENSHHUP00000003102.1"/>
    </source>
</evidence>
<name>A0A4W5JI82_9TELE</name>
<proteinExistence type="predicted"/>
<feature type="compositionally biased region" description="Basic residues" evidence="1">
    <location>
        <begin position="71"/>
        <end position="81"/>
    </location>
</feature>
<feature type="region of interest" description="Disordered" evidence="1">
    <location>
        <begin position="1"/>
        <end position="182"/>
    </location>
</feature>
<dbReference type="InterPro" id="IPR039767">
    <property type="entry name" value="RALBP1"/>
</dbReference>
<dbReference type="GO" id="GO:0016020">
    <property type="term" value="C:membrane"/>
    <property type="evidence" value="ECO:0007669"/>
    <property type="project" value="TreeGrafter"/>
</dbReference>
<evidence type="ECO:0000313" key="3">
    <source>
        <dbReference type="Proteomes" id="UP000314982"/>
    </source>
</evidence>
<accession>A0A4W5JI82</accession>
<dbReference type="GO" id="GO:0005096">
    <property type="term" value="F:GTPase activator activity"/>
    <property type="evidence" value="ECO:0007669"/>
    <property type="project" value="InterPro"/>
</dbReference>
<evidence type="ECO:0000256" key="1">
    <source>
        <dbReference type="SAM" id="MobiDB-lite"/>
    </source>
</evidence>
<dbReference type="AlphaFoldDB" id="A0A4W5JI82"/>
<reference evidence="2" key="2">
    <citation type="submission" date="2025-08" db="UniProtKB">
        <authorList>
            <consortium name="Ensembl"/>
        </authorList>
    </citation>
    <scope>IDENTIFICATION</scope>
</reference>
<dbReference type="GO" id="GO:0006897">
    <property type="term" value="P:endocytosis"/>
    <property type="evidence" value="ECO:0007669"/>
    <property type="project" value="TreeGrafter"/>
</dbReference>
<sequence length="182" mass="20616">MTECFLPPNSSPAEVRRAEHPGGLARTPSSEEISPTKFPGLYRTGEPSTPHDGHHHHEVIDAVSDDDKEHGKKKNKFKKKEKRTEGYAAFQEDSSADEAESPSKMKRSKGIHVFKKPSFSKKKEKEFKCVPVSQVKEKAPKEDKKSKDLTAADVVKQWKEKKKRKKPTAEPEPVPMEIPTFR</sequence>
<dbReference type="STRING" id="62062.ENSHHUP00000003102"/>
<protein>
    <recommendedName>
        <fullName evidence="4">RalA binding protein 1</fullName>
    </recommendedName>
</protein>
<dbReference type="GO" id="GO:0007264">
    <property type="term" value="P:small GTPase-mediated signal transduction"/>
    <property type="evidence" value="ECO:0007669"/>
    <property type="project" value="InterPro"/>
</dbReference>
<dbReference type="PANTHER" id="PTHR12783:SF5">
    <property type="entry name" value="RALA-BINDING PROTEIN 1"/>
    <property type="match status" value="1"/>
</dbReference>
<feature type="compositionally biased region" description="Basic and acidic residues" evidence="1">
    <location>
        <begin position="135"/>
        <end position="150"/>
    </location>
</feature>
<dbReference type="PANTHER" id="PTHR12783">
    <property type="entry name" value="RALA BINDING PROTEIN 1 RALBP1"/>
    <property type="match status" value="1"/>
</dbReference>
<dbReference type="GO" id="GO:0031267">
    <property type="term" value="F:small GTPase binding"/>
    <property type="evidence" value="ECO:0007669"/>
    <property type="project" value="InterPro"/>
</dbReference>
<feature type="compositionally biased region" description="Basic residues" evidence="1">
    <location>
        <begin position="104"/>
        <end position="120"/>
    </location>
</feature>
<reference evidence="2" key="3">
    <citation type="submission" date="2025-09" db="UniProtKB">
        <authorList>
            <consortium name="Ensembl"/>
        </authorList>
    </citation>
    <scope>IDENTIFICATION</scope>
</reference>
<dbReference type="Proteomes" id="UP000314982">
    <property type="component" value="Unassembled WGS sequence"/>
</dbReference>
<organism evidence="2 3">
    <name type="scientific">Hucho hucho</name>
    <name type="common">huchen</name>
    <dbReference type="NCBI Taxonomy" id="62062"/>
    <lineage>
        <taxon>Eukaryota</taxon>
        <taxon>Metazoa</taxon>
        <taxon>Chordata</taxon>
        <taxon>Craniata</taxon>
        <taxon>Vertebrata</taxon>
        <taxon>Euteleostomi</taxon>
        <taxon>Actinopterygii</taxon>
        <taxon>Neopterygii</taxon>
        <taxon>Teleostei</taxon>
        <taxon>Protacanthopterygii</taxon>
        <taxon>Salmoniformes</taxon>
        <taxon>Salmonidae</taxon>
        <taxon>Salmoninae</taxon>
        <taxon>Hucho</taxon>
    </lineage>
</organism>
<dbReference type="Ensembl" id="ENSHHUT00000003207.1">
    <property type="protein sequence ID" value="ENSHHUP00000003102.1"/>
    <property type="gene ID" value="ENSHHUG00000001958.1"/>
</dbReference>
<dbReference type="GeneTree" id="ENSGT00940000154639"/>
<keyword evidence="3" id="KW-1185">Reference proteome</keyword>